<reference evidence="3" key="1">
    <citation type="journal article" date="2019" name="Int. J. Syst. Evol. Microbiol.">
        <title>The Global Catalogue of Microorganisms (GCM) 10K type strain sequencing project: providing services to taxonomists for standard genome sequencing and annotation.</title>
        <authorList>
            <consortium name="The Broad Institute Genomics Platform"/>
            <consortium name="The Broad Institute Genome Sequencing Center for Infectious Disease"/>
            <person name="Wu L."/>
            <person name="Ma J."/>
        </authorList>
    </citation>
    <scope>NUCLEOTIDE SEQUENCE [LARGE SCALE GENOMIC DNA]</scope>
    <source>
        <strain evidence="3">DT72</strain>
    </source>
</reference>
<evidence type="ECO:0008006" key="4">
    <source>
        <dbReference type="Google" id="ProtNLM"/>
    </source>
</evidence>
<keyword evidence="1" id="KW-1133">Transmembrane helix</keyword>
<organism evidence="2 3">
    <name type="scientific">Rhodococcus gannanensis</name>
    <dbReference type="NCBI Taxonomy" id="1960308"/>
    <lineage>
        <taxon>Bacteria</taxon>
        <taxon>Bacillati</taxon>
        <taxon>Actinomycetota</taxon>
        <taxon>Actinomycetes</taxon>
        <taxon>Mycobacteriales</taxon>
        <taxon>Nocardiaceae</taxon>
        <taxon>Rhodococcus</taxon>
    </lineage>
</organism>
<gene>
    <name evidence="2" type="ORF">ACFSJG_20140</name>
</gene>
<name>A0ABW4P7Q0_9NOCA</name>
<feature type="transmembrane region" description="Helical" evidence="1">
    <location>
        <begin position="158"/>
        <end position="183"/>
    </location>
</feature>
<feature type="transmembrane region" description="Helical" evidence="1">
    <location>
        <begin position="48"/>
        <end position="66"/>
    </location>
</feature>
<dbReference type="InterPro" id="IPR036890">
    <property type="entry name" value="HATPase_C_sf"/>
</dbReference>
<evidence type="ECO:0000313" key="3">
    <source>
        <dbReference type="Proteomes" id="UP001597286"/>
    </source>
</evidence>
<evidence type="ECO:0000256" key="1">
    <source>
        <dbReference type="SAM" id="Phobius"/>
    </source>
</evidence>
<keyword evidence="1" id="KW-0472">Membrane</keyword>
<feature type="transmembrane region" description="Helical" evidence="1">
    <location>
        <begin position="78"/>
        <end position="99"/>
    </location>
</feature>
<accession>A0ABW4P7Q0</accession>
<dbReference type="EMBL" id="JBHUFB010000019">
    <property type="protein sequence ID" value="MFD1814532.1"/>
    <property type="molecule type" value="Genomic_DNA"/>
</dbReference>
<proteinExistence type="predicted"/>
<evidence type="ECO:0000313" key="2">
    <source>
        <dbReference type="EMBL" id="MFD1814532.1"/>
    </source>
</evidence>
<feature type="transmembrane region" description="Helical" evidence="1">
    <location>
        <begin position="21"/>
        <end position="42"/>
    </location>
</feature>
<dbReference type="Proteomes" id="UP001597286">
    <property type="component" value="Unassembled WGS sequence"/>
</dbReference>
<keyword evidence="3" id="KW-1185">Reference proteome</keyword>
<sequence length="401" mass="42566">MTTTIKPAGRIVSAEDRIVRTFAAFIGAGALLFAVLLAPGAVNLSPIIPSWWTAPAAAVVVVPMVALWPASRARDPKWIGRCATTAAVGYLAALVSWILLVDGHIPANRDIWLATFPGLITMATALRWRPAASLAYLVVSAGTSEVLRYVTRDDQQQVVLPVEIVSIIVFCGLFVVTTIAALATGRALDRAILTSAQHSATSAASAARGVERARFHALVHDRVMSTLLALSRLGNTPDLRQQAVTTVTELERLRDSDVTNEDMDVHTAVGLIRASLVQVDGDVPVEVEIAPAATAVPRAAARSIASAAAEALRDSFRHAGPDADRIIVIDACIGRLRVILADNGTGRRPRPASRFDVDAPFDLSARMARADGCSYAQRSTPGRGTQVVLAWSAPTPEGETR</sequence>
<dbReference type="Gene3D" id="3.30.565.10">
    <property type="entry name" value="Histidine kinase-like ATPase, C-terminal domain"/>
    <property type="match status" value="1"/>
</dbReference>
<feature type="transmembrane region" description="Helical" evidence="1">
    <location>
        <begin position="111"/>
        <end position="128"/>
    </location>
</feature>
<dbReference type="RefSeq" id="WP_378487014.1">
    <property type="nucleotide sequence ID" value="NZ_JBHUFB010000019.1"/>
</dbReference>
<protein>
    <recommendedName>
        <fullName evidence="4">Signal transduction histidine kinase</fullName>
    </recommendedName>
</protein>
<comment type="caution">
    <text evidence="2">The sequence shown here is derived from an EMBL/GenBank/DDBJ whole genome shotgun (WGS) entry which is preliminary data.</text>
</comment>
<keyword evidence="1" id="KW-0812">Transmembrane</keyword>